<dbReference type="KEGG" id="psin:CAK95_18580"/>
<dbReference type="Pfam" id="PF12860">
    <property type="entry name" value="PAS_7"/>
    <property type="match status" value="1"/>
</dbReference>
<dbReference type="InterPro" id="IPR000014">
    <property type="entry name" value="PAS"/>
</dbReference>
<organism evidence="1 2">
    <name type="scientific">Pseudorhodoplanes sinuspersici</name>
    <dbReference type="NCBI Taxonomy" id="1235591"/>
    <lineage>
        <taxon>Bacteria</taxon>
        <taxon>Pseudomonadati</taxon>
        <taxon>Pseudomonadota</taxon>
        <taxon>Alphaproteobacteria</taxon>
        <taxon>Hyphomicrobiales</taxon>
        <taxon>Pseudorhodoplanes</taxon>
    </lineage>
</organism>
<dbReference type="SMART" id="SM00052">
    <property type="entry name" value="EAL"/>
    <property type="match status" value="1"/>
</dbReference>
<gene>
    <name evidence="1" type="ORF">CAK95_18580</name>
</gene>
<dbReference type="InterPro" id="IPR043128">
    <property type="entry name" value="Rev_trsase/Diguanyl_cyclase"/>
</dbReference>
<protein>
    <submittedName>
        <fullName evidence="1">Uncharacterized protein</fullName>
    </submittedName>
</protein>
<dbReference type="InterPro" id="IPR029787">
    <property type="entry name" value="Nucleotide_cyclase"/>
</dbReference>
<dbReference type="InterPro" id="IPR035965">
    <property type="entry name" value="PAS-like_dom_sf"/>
</dbReference>
<dbReference type="CDD" id="cd01948">
    <property type="entry name" value="EAL"/>
    <property type="match status" value="1"/>
</dbReference>
<dbReference type="InterPro" id="IPR052155">
    <property type="entry name" value="Biofilm_reg_signaling"/>
</dbReference>
<dbReference type="NCBIfam" id="TIGR00254">
    <property type="entry name" value="GGDEF"/>
    <property type="match status" value="1"/>
</dbReference>
<dbReference type="PROSITE" id="PS50887">
    <property type="entry name" value="GGDEF"/>
    <property type="match status" value="1"/>
</dbReference>
<dbReference type="SUPFAM" id="SSF55785">
    <property type="entry name" value="PYP-like sensor domain (PAS domain)"/>
    <property type="match status" value="2"/>
</dbReference>
<accession>A0A1W6ZU64</accession>
<dbReference type="Pfam" id="PF00563">
    <property type="entry name" value="EAL"/>
    <property type="match status" value="1"/>
</dbReference>
<dbReference type="Gene3D" id="3.30.70.270">
    <property type="match status" value="1"/>
</dbReference>
<dbReference type="EMBL" id="CP021112">
    <property type="protein sequence ID" value="ARQ00872.1"/>
    <property type="molecule type" value="Genomic_DNA"/>
</dbReference>
<dbReference type="CDD" id="cd01949">
    <property type="entry name" value="GGDEF"/>
    <property type="match status" value="1"/>
</dbReference>
<dbReference type="SUPFAM" id="SSF55073">
    <property type="entry name" value="Nucleotide cyclase"/>
    <property type="match status" value="1"/>
</dbReference>
<dbReference type="CDD" id="cd12915">
    <property type="entry name" value="PDC2_DGC_like"/>
    <property type="match status" value="1"/>
</dbReference>
<dbReference type="InterPro" id="IPR013656">
    <property type="entry name" value="PAS_4"/>
</dbReference>
<name>A0A1W6ZU64_9HYPH</name>
<dbReference type="InterPro" id="IPR035919">
    <property type="entry name" value="EAL_sf"/>
</dbReference>
<dbReference type="Gene3D" id="3.30.450.20">
    <property type="entry name" value="PAS domain"/>
    <property type="match status" value="4"/>
</dbReference>
<dbReference type="OrthoDB" id="9814202at2"/>
<evidence type="ECO:0000313" key="1">
    <source>
        <dbReference type="EMBL" id="ARQ00872.1"/>
    </source>
</evidence>
<dbReference type="InterPro" id="IPR001633">
    <property type="entry name" value="EAL_dom"/>
</dbReference>
<dbReference type="PANTHER" id="PTHR44757:SF2">
    <property type="entry name" value="BIOFILM ARCHITECTURE MAINTENANCE PROTEIN MBAA"/>
    <property type="match status" value="1"/>
</dbReference>
<dbReference type="NCBIfam" id="TIGR00229">
    <property type="entry name" value="sensory_box"/>
    <property type="match status" value="1"/>
</dbReference>
<dbReference type="CDD" id="cd12914">
    <property type="entry name" value="PDC1_DGC_like"/>
    <property type="match status" value="1"/>
</dbReference>
<dbReference type="Pfam" id="PF08448">
    <property type="entry name" value="PAS_4"/>
    <property type="match status" value="1"/>
</dbReference>
<keyword evidence="2" id="KW-1185">Reference proteome</keyword>
<dbReference type="Pfam" id="PF00990">
    <property type="entry name" value="GGDEF"/>
    <property type="match status" value="1"/>
</dbReference>
<dbReference type="SMART" id="SM00091">
    <property type="entry name" value="PAS"/>
    <property type="match status" value="2"/>
</dbReference>
<dbReference type="CDD" id="cd00130">
    <property type="entry name" value="PAS"/>
    <property type="match status" value="2"/>
</dbReference>
<dbReference type="InterPro" id="IPR000160">
    <property type="entry name" value="GGDEF_dom"/>
</dbReference>
<dbReference type="SMART" id="SM00267">
    <property type="entry name" value="GGDEF"/>
    <property type="match status" value="1"/>
</dbReference>
<dbReference type="PROSITE" id="PS50112">
    <property type="entry name" value="PAS"/>
    <property type="match status" value="1"/>
</dbReference>
<proteinExistence type="predicted"/>
<dbReference type="Gene3D" id="3.20.20.450">
    <property type="entry name" value="EAL domain"/>
    <property type="match status" value="1"/>
</dbReference>
<sequence length="1091" mass="120832">MPPAVVNQKLRNTAGYGTNKKQLFIQNIETTALLSFPTSRSIIEKPRKHREAKKNSGSRHALLSFLHRISFRGLIGITLGLIGLAVLAVGATIMALREDALRDATNDTANIATVLAEQTERSVQAIDIITSDIVDRFGNLGGGMAPDSFLALLRSRITHDQLVERLGHLPQTDFVALIDRDGHIANSSRTWPMPYNDVSRRDYYIHARDNTGRQLFISDLVRNRITNERNIFFSKRISGPNGEFLGLVLTGIKLSYFQHVYNSITSLRNQSFVFSRTDGTVLVRHPDDEEFARQKIPEESEWYALVAQGGGSFRSPGLFSDEPLLVAVRPLQGYHLVVNVSVSERAILASWRHRAILIAIGTGLALLCSLLLLYALNHQFAQLAASRSSLLEREARLAEKSHELEQANTRIDTAIDNMLQGLVMFDADGKLVVCNKRFIELYNLPAGAMRPGLTLRQVMELRKKTGSMPADIDTHVALVRKSMEAGQTRTQIVDFPDGRTFCITNRPSGDGGWVATHEDITERRTAERELVRARNMLGAVVENIPEMLIVKDAKSGRYIFLNRAGESFLGAPKDEVIGKTTAELHPPERANIIIARDRAALQSGHLTVDTLSFQTATDQFREVISKRVAIRGRDGEPEYLLNVVEDVTERRRNESRIEHLAHHDSLTDLPNRAALKLHLTKTLEGALETGDKFAVLCVDLDRFKEVNDLYGHAAGDSVLLEITRLMKKACGGAFLARLGGDEFMAICVDGVMPAAATALAQSLIAAVSGDIDCEGRKVNIGMSVGIAMFPSDGTDSVTLIRNADAALYRAKAEGRGEIRFFEAEMDRMLHDRRALQADLALSVSRNELQLFYQPQSRISGEIIGFEALLRWDHLRRGFVPPNTFIPLAEETGLINEIGEWVLREACREAASWRKPLQIAINLSPLQLRQGDFVSLVHSVLLENNLAPDRLVLEITEGALMDDYSRAVSILRRVKALGVRIAMDDFGTGYSSLSYLQSFPFDKIKIDQTFISNLDRNAQSAAIVRAVLALGHNLDLITVAEGVETPEQLTILRNDGCNEIQGYLIGRPQPIEEYAAIVGRSTGKNARIVVAG</sequence>
<evidence type="ECO:0000313" key="2">
    <source>
        <dbReference type="Proteomes" id="UP000194137"/>
    </source>
</evidence>
<dbReference type="SUPFAM" id="SSF141868">
    <property type="entry name" value="EAL domain-like"/>
    <property type="match status" value="1"/>
</dbReference>
<dbReference type="Proteomes" id="UP000194137">
    <property type="component" value="Chromosome"/>
</dbReference>
<dbReference type="PROSITE" id="PS50883">
    <property type="entry name" value="EAL"/>
    <property type="match status" value="1"/>
</dbReference>
<dbReference type="PANTHER" id="PTHR44757">
    <property type="entry name" value="DIGUANYLATE CYCLASE DGCP"/>
    <property type="match status" value="1"/>
</dbReference>
<dbReference type="AlphaFoldDB" id="A0A1W6ZU64"/>
<dbReference type="STRING" id="1235591.CAK95_18580"/>
<reference evidence="1 2" key="1">
    <citation type="submission" date="2017-05" db="EMBL/GenBank/DDBJ databases">
        <title>Full genome sequence of Pseudorhodoplanes sinuspersici.</title>
        <authorList>
            <person name="Dastgheib S.M.M."/>
            <person name="Shavandi M."/>
            <person name="Tirandaz H."/>
        </authorList>
    </citation>
    <scope>NUCLEOTIDE SEQUENCE [LARGE SCALE GENOMIC DNA]</scope>
    <source>
        <strain evidence="1 2">RIPI110</strain>
    </source>
</reference>